<accession>A0A1P8K6L1</accession>
<name>A0A1P8K6L1_9BURK</name>
<reference evidence="12 13" key="1">
    <citation type="submission" date="2017-01" db="EMBL/GenBank/DDBJ databases">
        <authorList>
            <person name="Mah S.A."/>
            <person name="Swanson W.J."/>
            <person name="Moy G.W."/>
            <person name="Vacquier V.D."/>
        </authorList>
    </citation>
    <scope>NUCLEOTIDE SEQUENCE [LARGE SCALE GENOMIC DNA]</scope>
    <source>
        <strain evidence="12 13">DSM 22694</strain>
    </source>
</reference>
<comment type="similarity">
    <text evidence="2">Belongs to the FliJ family.</text>
</comment>
<feature type="region of interest" description="Disordered" evidence="11">
    <location>
        <begin position="134"/>
        <end position="157"/>
    </location>
</feature>
<evidence type="ECO:0000256" key="10">
    <source>
        <dbReference type="ARBA" id="ARBA00023225"/>
    </source>
</evidence>
<keyword evidence="8" id="KW-0653">Protein transport</keyword>
<organism evidence="12 13">
    <name type="scientific">Rhodoferax saidenbachensis</name>
    <dbReference type="NCBI Taxonomy" id="1484693"/>
    <lineage>
        <taxon>Bacteria</taxon>
        <taxon>Pseudomonadati</taxon>
        <taxon>Pseudomonadota</taxon>
        <taxon>Betaproteobacteria</taxon>
        <taxon>Burkholderiales</taxon>
        <taxon>Comamonadaceae</taxon>
        <taxon>Rhodoferax</taxon>
    </lineage>
</organism>
<evidence type="ECO:0000256" key="3">
    <source>
        <dbReference type="ARBA" id="ARBA00020392"/>
    </source>
</evidence>
<evidence type="ECO:0000313" key="12">
    <source>
        <dbReference type="EMBL" id="APW41629.1"/>
    </source>
</evidence>
<dbReference type="eggNOG" id="COG2882">
    <property type="taxonomic scope" value="Bacteria"/>
</dbReference>
<keyword evidence="7" id="KW-1005">Bacterial flagellum biogenesis</keyword>
<evidence type="ECO:0000313" key="13">
    <source>
        <dbReference type="Proteomes" id="UP000186110"/>
    </source>
</evidence>
<evidence type="ECO:0000256" key="2">
    <source>
        <dbReference type="ARBA" id="ARBA00010004"/>
    </source>
</evidence>
<evidence type="ECO:0000256" key="1">
    <source>
        <dbReference type="ARBA" id="ARBA00004413"/>
    </source>
</evidence>
<keyword evidence="5" id="KW-1003">Cell membrane</keyword>
<dbReference type="GO" id="GO:0044781">
    <property type="term" value="P:bacterial-type flagellum organization"/>
    <property type="evidence" value="ECO:0007669"/>
    <property type="project" value="UniProtKB-KW"/>
</dbReference>
<evidence type="ECO:0000256" key="9">
    <source>
        <dbReference type="ARBA" id="ARBA00023136"/>
    </source>
</evidence>
<keyword evidence="13" id="KW-1185">Reference proteome</keyword>
<dbReference type="InterPro" id="IPR012823">
    <property type="entry name" value="Flagell_FliJ"/>
</dbReference>
<evidence type="ECO:0000256" key="4">
    <source>
        <dbReference type="ARBA" id="ARBA00022448"/>
    </source>
</evidence>
<proteinExistence type="inferred from homology"/>
<dbReference type="Proteomes" id="UP000186110">
    <property type="component" value="Chromosome"/>
</dbReference>
<dbReference type="Gene3D" id="1.10.287.1700">
    <property type="match status" value="1"/>
</dbReference>
<dbReference type="KEGG" id="rsb:RS694_03040"/>
<dbReference type="GO" id="GO:0009288">
    <property type="term" value="C:bacterial-type flagellum"/>
    <property type="evidence" value="ECO:0007669"/>
    <property type="project" value="InterPro"/>
</dbReference>
<dbReference type="EMBL" id="CP019239">
    <property type="protein sequence ID" value="APW41629.1"/>
    <property type="molecule type" value="Genomic_DNA"/>
</dbReference>
<dbReference type="PANTHER" id="PTHR38786">
    <property type="entry name" value="FLAGELLAR FLIJ PROTEIN"/>
    <property type="match status" value="1"/>
</dbReference>
<dbReference type="GO" id="GO:0015031">
    <property type="term" value="P:protein transport"/>
    <property type="evidence" value="ECO:0007669"/>
    <property type="project" value="UniProtKB-KW"/>
</dbReference>
<protein>
    <recommendedName>
        <fullName evidence="3">Flagellar FliJ protein</fullName>
    </recommendedName>
</protein>
<dbReference type="STRING" id="1484693.RS694_03040"/>
<dbReference type="Pfam" id="PF02050">
    <property type="entry name" value="FliJ"/>
    <property type="match status" value="1"/>
</dbReference>
<evidence type="ECO:0000256" key="5">
    <source>
        <dbReference type="ARBA" id="ARBA00022475"/>
    </source>
</evidence>
<evidence type="ECO:0000256" key="8">
    <source>
        <dbReference type="ARBA" id="ARBA00022927"/>
    </source>
</evidence>
<dbReference type="AlphaFoldDB" id="A0A1P8K6L1"/>
<sequence length="157" mass="18129">MSELRSILLAIGLAESQRDELALVQARAQRSLDAAQEQMLQLQGYASDTDTRWIGGASITRSTELIRHHYQFMERLQQAIEMQRGVLVKLAQQLELERQAVLQAEFRLSGLNQILKTRKAGLLLKQRKREQQQTDEFAALQHSRTKALRRQEDTHDH</sequence>
<dbReference type="GO" id="GO:0071973">
    <property type="term" value="P:bacterial-type flagellum-dependent cell motility"/>
    <property type="evidence" value="ECO:0007669"/>
    <property type="project" value="InterPro"/>
</dbReference>
<evidence type="ECO:0000256" key="11">
    <source>
        <dbReference type="SAM" id="MobiDB-lite"/>
    </source>
</evidence>
<dbReference type="InterPro" id="IPR052570">
    <property type="entry name" value="FliJ"/>
</dbReference>
<evidence type="ECO:0000256" key="7">
    <source>
        <dbReference type="ARBA" id="ARBA00022795"/>
    </source>
</evidence>
<keyword evidence="9" id="KW-0472">Membrane</keyword>
<dbReference type="GO" id="GO:0006935">
    <property type="term" value="P:chemotaxis"/>
    <property type="evidence" value="ECO:0007669"/>
    <property type="project" value="UniProtKB-KW"/>
</dbReference>
<dbReference type="GO" id="GO:0005886">
    <property type="term" value="C:plasma membrane"/>
    <property type="evidence" value="ECO:0007669"/>
    <property type="project" value="UniProtKB-SubCell"/>
</dbReference>
<dbReference type="RefSeq" id="WP_029708053.1">
    <property type="nucleotide sequence ID" value="NZ_CP019239.1"/>
</dbReference>
<keyword evidence="6" id="KW-0145">Chemotaxis</keyword>
<evidence type="ECO:0000256" key="6">
    <source>
        <dbReference type="ARBA" id="ARBA00022500"/>
    </source>
</evidence>
<gene>
    <name evidence="12" type="ORF">RS694_03040</name>
</gene>
<comment type="subcellular location">
    <subcellularLocation>
        <location evidence="1">Cell membrane</location>
        <topology evidence="1">Peripheral membrane protein</topology>
        <orientation evidence="1">Cytoplasmic side</orientation>
    </subcellularLocation>
</comment>
<dbReference type="PANTHER" id="PTHR38786:SF1">
    <property type="entry name" value="FLAGELLAR FLIJ PROTEIN"/>
    <property type="match status" value="1"/>
</dbReference>
<keyword evidence="4" id="KW-0813">Transport</keyword>
<dbReference type="InterPro" id="IPR053716">
    <property type="entry name" value="Flag_assembly_chemotaxis_eff"/>
</dbReference>
<keyword evidence="10" id="KW-1006">Bacterial flagellum protein export</keyword>